<dbReference type="Pfam" id="PF03466">
    <property type="entry name" value="LysR_substrate"/>
    <property type="match status" value="1"/>
</dbReference>
<dbReference type="GO" id="GO:0032993">
    <property type="term" value="C:protein-DNA complex"/>
    <property type="evidence" value="ECO:0007669"/>
    <property type="project" value="TreeGrafter"/>
</dbReference>
<dbReference type="Gene3D" id="1.10.10.10">
    <property type="entry name" value="Winged helix-like DNA-binding domain superfamily/Winged helix DNA-binding domain"/>
    <property type="match status" value="1"/>
</dbReference>
<evidence type="ECO:0000256" key="4">
    <source>
        <dbReference type="ARBA" id="ARBA00023163"/>
    </source>
</evidence>
<comment type="similarity">
    <text evidence="1">Belongs to the LysR transcriptional regulatory family.</text>
</comment>
<sequence length="310" mass="33703">MASIGRLELCNLEVRDLQVVLALSLAGTTSKAASLLHLTQPAVSRALLSVEEKLGVRVFERVPRGLVATPQGETLIAGAKALLVELADLERRVKAPVIPPVRIRVVCECYTAYHWVPSAIVDLRKSLPGLDITLSVDHRADPVTALEAGDIDVALLTTAQVPAGQLEERPLFSDEIVFVMAPSHALAKKKALVPADLRSAILITSPTPIAEGQWFMTKVFGRARPRLHFERVPLTEGILDMARAGMGVGVLSEWMAGPHLTRGDLVVRRLAAGPLRRPWRIAWRREAREAALRLRTALSNSSPRLPAVAV</sequence>
<evidence type="ECO:0000259" key="5">
    <source>
        <dbReference type="PROSITE" id="PS50931"/>
    </source>
</evidence>
<dbReference type="InterPro" id="IPR000847">
    <property type="entry name" value="LysR_HTH_N"/>
</dbReference>
<dbReference type="EMBL" id="CP012333">
    <property type="protein sequence ID" value="AKU94554.1"/>
    <property type="molecule type" value="Genomic_DNA"/>
</dbReference>
<keyword evidence="7" id="KW-1185">Reference proteome</keyword>
<protein>
    <submittedName>
        <fullName evidence="6">Transcriptional activator MetR</fullName>
    </submittedName>
</protein>
<dbReference type="GO" id="GO:0003677">
    <property type="term" value="F:DNA binding"/>
    <property type="evidence" value="ECO:0007669"/>
    <property type="project" value="UniProtKB-KW"/>
</dbReference>
<name>A0A0K1PN65_9BACT</name>
<dbReference type="InterPro" id="IPR036388">
    <property type="entry name" value="WH-like_DNA-bd_sf"/>
</dbReference>
<dbReference type="GO" id="GO:0003700">
    <property type="term" value="F:DNA-binding transcription factor activity"/>
    <property type="evidence" value="ECO:0007669"/>
    <property type="project" value="InterPro"/>
</dbReference>
<dbReference type="RefSeq" id="WP_146646129.1">
    <property type="nucleotide sequence ID" value="NZ_CP012333.1"/>
</dbReference>
<dbReference type="PROSITE" id="PS50931">
    <property type="entry name" value="HTH_LYSR"/>
    <property type="match status" value="1"/>
</dbReference>
<dbReference type="Proteomes" id="UP000064967">
    <property type="component" value="Chromosome"/>
</dbReference>
<dbReference type="PRINTS" id="PR00039">
    <property type="entry name" value="HTHLYSR"/>
</dbReference>
<evidence type="ECO:0000313" key="6">
    <source>
        <dbReference type="EMBL" id="AKU94554.1"/>
    </source>
</evidence>
<accession>A0A0K1PN65</accession>
<proteinExistence type="inferred from homology"/>
<dbReference type="PANTHER" id="PTHR30346">
    <property type="entry name" value="TRANSCRIPTIONAL DUAL REGULATOR HCAR-RELATED"/>
    <property type="match status" value="1"/>
</dbReference>
<evidence type="ECO:0000256" key="1">
    <source>
        <dbReference type="ARBA" id="ARBA00009437"/>
    </source>
</evidence>
<keyword evidence="2" id="KW-0805">Transcription regulation</keyword>
<keyword evidence="4" id="KW-0804">Transcription</keyword>
<keyword evidence="3" id="KW-0238">DNA-binding</keyword>
<dbReference type="SUPFAM" id="SSF53850">
    <property type="entry name" value="Periplasmic binding protein-like II"/>
    <property type="match status" value="1"/>
</dbReference>
<dbReference type="InterPro" id="IPR005119">
    <property type="entry name" value="LysR_subst-bd"/>
</dbReference>
<organism evidence="6 7">
    <name type="scientific">Labilithrix luteola</name>
    <dbReference type="NCBI Taxonomy" id="1391654"/>
    <lineage>
        <taxon>Bacteria</taxon>
        <taxon>Pseudomonadati</taxon>
        <taxon>Myxococcota</taxon>
        <taxon>Polyangia</taxon>
        <taxon>Polyangiales</taxon>
        <taxon>Labilitrichaceae</taxon>
        <taxon>Labilithrix</taxon>
    </lineage>
</organism>
<dbReference type="SUPFAM" id="SSF46785">
    <property type="entry name" value="Winged helix' DNA-binding domain"/>
    <property type="match status" value="1"/>
</dbReference>
<dbReference type="KEGG" id="llu:AKJ09_01218"/>
<dbReference type="CDD" id="cd05466">
    <property type="entry name" value="PBP2_LTTR_substrate"/>
    <property type="match status" value="1"/>
</dbReference>
<feature type="domain" description="HTH lysR-type" evidence="5">
    <location>
        <begin position="12"/>
        <end position="69"/>
    </location>
</feature>
<dbReference type="PANTHER" id="PTHR30346:SF0">
    <property type="entry name" value="HCA OPERON TRANSCRIPTIONAL ACTIVATOR HCAR"/>
    <property type="match status" value="1"/>
</dbReference>
<evidence type="ECO:0000256" key="3">
    <source>
        <dbReference type="ARBA" id="ARBA00023125"/>
    </source>
</evidence>
<reference evidence="6 7" key="1">
    <citation type="submission" date="2015-08" db="EMBL/GenBank/DDBJ databases">
        <authorList>
            <person name="Babu N.S."/>
            <person name="Beckwith C.J."/>
            <person name="Beseler K.G."/>
            <person name="Brison A."/>
            <person name="Carone J.V."/>
            <person name="Caskin T.P."/>
            <person name="Diamond M."/>
            <person name="Durham M.E."/>
            <person name="Foxe J.M."/>
            <person name="Go M."/>
            <person name="Henderson B.A."/>
            <person name="Jones I.B."/>
            <person name="McGettigan J.A."/>
            <person name="Micheletti S.J."/>
            <person name="Nasrallah M.E."/>
            <person name="Ortiz D."/>
            <person name="Piller C.R."/>
            <person name="Privatt S.R."/>
            <person name="Schneider S.L."/>
            <person name="Sharp S."/>
            <person name="Smith T.C."/>
            <person name="Stanton J.D."/>
            <person name="Ullery H.E."/>
            <person name="Wilson R.J."/>
            <person name="Serrano M.G."/>
            <person name="Buck G."/>
            <person name="Lee V."/>
            <person name="Wang Y."/>
            <person name="Carvalho R."/>
            <person name="Voegtly L."/>
            <person name="Shi R."/>
            <person name="Duckworth R."/>
            <person name="Johnson A."/>
            <person name="Loviza R."/>
            <person name="Walstead R."/>
            <person name="Shah Z."/>
            <person name="Kiflezghi M."/>
            <person name="Wade K."/>
            <person name="Ball S.L."/>
            <person name="Bradley K.W."/>
            <person name="Asai D.J."/>
            <person name="Bowman C.A."/>
            <person name="Russell D.A."/>
            <person name="Pope W.H."/>
            <person name="Jacobs-Sera D."/>
            <person name="Hendrix R.W."/>
            <person name="Hatfull G.F."/>
        </authorList>
    </citation>
    <scope>NUCLEOTIDE SEQUENCE [LARGE SCALE GENOMIC DNA]</scope>
    <source>
        <strain evidence="6 7">DSM 27648</strain>
    </source>
</reference>
<dbReference type="OrthoDB" id="5317428at2"/>
<dbReference type="Gene3D" id="3.40.190.10">
    <property type="entry name" value="Periplasmic binding protein-like II"/>
    <property type="match status" value="2"/>
</dbReference>
<dbReference type="InterPro" id="IPR036390">
    <property type="entry name" value="WH_DNA-bd_sf"/>
</dbReference>
<dbReference type="STRING" id="1391654.AKJ09_01218"/>
<dbReference type="AlphaFoldDB" id="A0A0K1PN65"/>
<evidence type="ECO:0000256" key="2">
    <source>
        <dbReference type="ARBA" id="ARBA00023015"/>
    </source>
</evidence>
<gene>
    <name evidence="6" type="ORF">AKJ09_01218</name>
</gene>
<evidence type="ECO:0000313" key="7">
    <source>
        <dbReference type="Proteomes" id="UP000064967"/>
    </source>
</evidence>
<dbReference type="Pfam" id="PF00126">
    <property type="entry name" value="HTH_1"/>
    <property type="match status" value="1"/>
</dbReference>